<evidence type="ECO:0000313" key="3">
    <source>
        <dbReference type="Proteomes" id="UP000321960"/>
    </source>
</evidence>
<dbReference type="RefSeq" id="WP_147028142.1">
    <property type="nucleotide sequence ID" value="NZ_BJZU01000111.1"/>
</dbReference>
<dbReference type="EMBL" id="BSPK01000100">
    <property type="protein sequence ID" value="GLS66232.1"/>
    <property type="molecule type" value="Genomic_DNA"/>
</dbReference>
<dbReference type="AlphaFoldDB" id="A0A512J9I6"/>
<reference evidence="1 3" key="3">
    <citation type="submission" date="2019-07" db="EMBL/GenBank/DDBJ databases">
        <title>Whole genome shotgun sequence of Methylobacterium oxalidis NBRC 107715.</title>
        <authorList>
            <person name="Hosoyama A."/>
            <person name="Uohara A."/>
            <person name="Ohji S."/>
            <person name="Ichikawa N."/>
        </authorList>
    </citation>
    <scope>NUCLEOTIDE SEQUENCE [LARGE SCALE GENOMIC DNA]</scope>
    <source>
        <strain evidence="1 3">NBRC 107715</strain>
    </source>
</reference>
<keyword evidence="4" id="KW-1185">Reference proteome</keyword>
<evidence type="ECO:0000313" key="2">
    <source>
        <dbReference type="EMBL" id="GLS66232.1"/>
    </source>
</evidence>
<protein>
    <submittedName>
        <fullName evidence="1">Uncharacterized protein</fullName>
    </submittedName>
</protein>
<evidence type="ECO:0000313" key="4">
    <source>
        <dbReference type="Proteomes" id="UP001156856"/>
    </source>
</evidence>
<name>A0A512J9I6_9HYPH</name>
<reference evidence="2" key="1">
    <citation type="journal article" date="2014" name="Int. J. Syst. Evol. Microbiol.">
        <title>Complete genome of a new Firmicutes species belonging to the dominant human colonic microbiota ('Ruminococcus bicirculans') reveals two chromosomes and a selective capacity to utilize plant glucans.</title>
        <authorList>
            <consortium name="NISC Comparative Sequencing Program"/>
            <person name="Wegmann U."/>
            <person name="Louis P."/>
            <person name="Goesmann A."/>
            <person name="Henrissat B."/>
            <person name="Duncan S.H."/>
            <person name="Flint H.J."/>
        </authorList>
    </citation>
    <scope>NUCLEOTIDE SEQUENCE</scope>
    <source>
        <strain evidence="2">NBRC 107715</strain>
    </source>
</reference>
<sequence length="147" mass="16077">MTSKLKDRLSRLERARTGTSSAEVPGSVISVLARVLAFGSGDYQRGTSDCLSDAFARALGFVDRADLDRRLAEDDSIWEPRVTRAWAAMFAKHGLDGDAVTDEDKFALIARITRGSSWGPNDAMSIETDLLAVRQYFGLPPEEARAP</sequence>
<dbReference type="EMBL" id="BJZU01000111">
    <property type="protein sequence ID" value="GEP06618.1"/>
    <property type="molecule type" value="Genomic_DNA"/>
</dbReference>
<dbReference type="Proteomes" id="UP000321960">
    <property type="component" value="Unassembled WGS sequence"/>
</dbReference>
<gene>
    <name evidence="2" type="ORF">GCM10007888_46140</name>
    <name evidence="1" type="ORF">MOX02_46560</name>
</gene>
<comment type="caution">
    <text evidence="1">The sequence shown here is derived from an EMBL/GenBank/DDBJ whole genome shotgun (WGS) entry which is preliminary data.</text>
</comment>
<dbReference type="Proteomes" id="UP001156856">
    <property type="component" value="Unassembled WGS sequence"/>
</dbReference>
<accession>A0A512J9I6</accession>
<reference evidence="4" key="2">
    <citation type="journal article" date="2019" name="Int. J. Syst. Evol. Microbiol.">
        <title>The Global Catalogue of Microorganisms (GCM) 10K type strain sequencing project: providing services to taxonomists for standard genome sequencing and annotation.</title>
        <authorList>
            <consortium name="The Broad Institute Genomics Platform"/>
            <consortium name="The Broad Institute Genome Sequencing Center for Infectious Disease"/>
            <person name="Wu L."/>
            <person name="Ma J."/>
        </authorList>
    </citation>
    <scope>NUCLEOTIDE SEQUENCE [LARGE SCALE GENOMIC DNA]</scope>
    <source>
        <strain evidence="4">NBRC 107715</strain>
    </source>
</reference>
<proteinExistence type="predicted"/>
<organism evidence="1 3">
    <name type="scientific">Methylobacterium oxalidis</name>
    <dbReference type="NCBI Taxonomy" id="944322"/>
    <lineage>
        <taxon>Bacteria</taxon>
        <taxon>Pseudomonadati</taxon>
        <taxon>Pseudomonadota</taxon>
        <taxon>Alphaproteobacteria</taxon>
        <taxon>Hyphomicrobiales</taxon>
        <taxon>Methylobacteriaceae</taxon>
        <taxon>Methylobacterium</taxon>
    </lineage>
</organism>
<evidence type="ECO:0000313" key="1">
    <source>
        <dbReference type="EMBL" id="GEP06618.1"/>
    </source>
</evidence>
<reference evidence="2" key="4">
    <citation type="submission" date="2023-01" db="EMBL/GenBank/DDBJ databases">
        <title>Draft genome sequence of Methylobacterium oxalidis strain NBRC 107715.</title>
        <authorList>
            <person name="Sun Q."/>
            <person name="Mori K."/>
        </authorList>
    </citation>
    <scope>NUCLEOTIDE SEQUENCE</scope>
    <source>
        <strain evidence="2">NBRC 107715</strain>
    </source>
</reference>